<dbReference type="Proteomes" id="UP000683925">
    <property type="component" value="Unassembled WGS sequence"/>
</dbReference>
<keyword evidence="2" id="KW-1185">Reference proteome</keyword>
<sequence>MDWIDILILNELNDLSKDQVLIQVLIQILDQQWQFLQNWNQVLQLENSKNKFIYLSILYMNFIDRDCTNIFEKIRLISEEIRDQNQAIYNIKLKGEQLLLFLFNKKYNQQLESIGGIYILTVFNQKIEAFKQQ</sequence>
<proteinExistence type="predicted"/>
<dbReference type="AlphaFoldDB" id="A0A8S1SG38"/>
<gene>
    <name evidence="1" type="ORF">POCTA_138.1.T0090288</name>
</gene>
<evidence type="ECO:0000313" key="2">
    <source>
        <dbReference type="Proteomes" id="UP000683925"/>
    </source>
</evidence>
<organism evidence="1 2">
    <name type="scientific">Paramecium octaurelia</name>
    <dbReference type="NCBI Taxonomy" id="43137"/>
    <lineage>
        <taxon>Eukaryota</taxon>
        <taxon>Sar</taxon>
        <taxon>Alveolata</taxon>
        <taxon>Ciliophora</taxon>
        <taxon>Intramacronucleata</taxon>
        <taxon>Oligohymenophorea</taxon>
        <taxon>Peniculida</taxon>
        <taxon>Parameciidae</taxon>
        <taxon>Paramecium</taxon>
    </lineage>
</organism>
<name>A0A8S1SG38_PAROT</name>
<protein>
    <submittedName>
        <fullName evidence="1">Uncharacterized protein</fullName>
    </submittedName>
</protein>
<evidence type="ECO:0000313" key="1">
    <source>
        <dbReference type="EMBL" id="CAD8138259.1"/>
    </source>
</evidence>
<accession>A0A8S1SG38</accession>
<reference evidence="1" key="1">
    <citation type="submission" date="2021-01" db="EMBL/GenBank/DDBJ databases">
        <authorList>
            <consortium name="Genoscope - CEA"/>
            <person name="William W."/>
        </authorList>
    </citation>
    <scope>NUCLEOTIDE SEQUENCE</scope>
</reference>
<comment type="caution">
    <text evidence="1">The sequence shown here is derived from an EMBL/GenBank/DDBJ whole genome shotgun (WGS) entry which is preliminary data.</text>
</comment>
<dbReference type="EMBL" id="CAJJDP010000008">
    <property type="protein sequence ID" value="CAD8138259.1"/>
    <property type="molecule type" value="Genomic_DNA"/>
</dbReference>